<protein>
    <submittedName>
        <fullName evidence="2">Uncharacterized protein</fullName>
    </submittedName>
</protein>
<keyword evidence="3" id="KW-1185">Reference proteome</keyword>
<dbReference type="AlphaFoldDB" id="A0A814GAS6"/>
<organism evidence="2 3">
    <name type="scientific">Brachionus calyciflorus</name>
    <dbReference type="NCBI Taxonomy" id="104777"/>
    <lineage>
        <taxon>Eukaryota</taxon>
        <taxon>Metazoa</taxon>
        <taxon>Spiralia</taxon>
        <taxon>Gnathifera</taxon>
        <taxon>Rotifera</taxon>
        <taxon>Eurotatoria</taxon>
        <taxon>Monogononta</taxon>
        <taxon>Pseudotrocha</taxon>
        <taxon>Ploima</taxon>
        <taxon>Brachionidae</taxon>
        <taxon>Brachionus</taxon>
    </lineage>
</organism>
<evidence type="ECO:0000256" key="1">
    <source>
        <dbReference type="SAM" id="MobiDB-lite"/>
    </source>
</evidence>
<feature type="region of interest" description="Disordered" evidence="1">
    <location>
        <begin position="16"/>
        <end position="35"/>
    </location>
</feature>
<reference evidence="2" key="1">
    <citation type="submission" date="2021-02" db="EMBL/GenBank/DDBJ databases">
        <authorList>
            <person name="Nowell W R."/>
        </authorList>
    </citation>
    <scope>NUCLEOTIDE SEQUENCE</scope>
    <source>
        <strain evidence="2">Ploen Becks lab</strain>
    </source>
</reference>
<feature type="region of interest" description="Disordered" evidence="1">
    <location>
        <begin position="48"/>
        <end position="76"/>
    </location>
</feature>
<proteinExistence type="predicted"/>
<evidence type="ECO:0000313" key="2">
    <source>
        <dbReference type="EMBL" id="CAF0993962.1"/>
    </source>
</evidence>
<feature type="compositionally biased region" description="Low complexity" evidence="1">
    <location>
        <begin position="57"/>
        <end position="72"/>
    </location>
</feature>
<gene>
    <name evidence="2" type="ORF">OXX778_LOCUS16059</name>
</gene>
<sequence>FIEKSDSFRYSTLLKSSSDSDFNHRSQTQYNKRFTPSYEVQNQLRSFPKSNRNDYVQKPPQQTQPKTETQSQNKQTIMSLKKSKKYLYGLVKWRCVISSEPKEILKNVTVVVIDDISGHESILGRDIIARIPKLNDKFSTIRCTMKEMLSQTLNIFKEGMNQRFQSKNNLRNRNQITKNNVNQSKILQKEINSSELIGKKCPNTFVKIDGDFYINEIDPKSNNQILYKLVNTVVKNSKDS</sequence>
<dbReference type="Proteomes" id="UP000663879">
    <property type="component" value="Unassembled WGS sequence"/>
</dbReference>
<dbReference type="EMBL" id="CAJNOC010003696">
    <property type="protein sequence ID" value="CAF0993962.1"/>
    <property type="molecule type" value="Genomic_DNA"/>
</dbReference>
<name>A0A814GAS6_9BILA</name>
<accession>A0A814GAS6</accession>
<evidence type="ECO:0000313" key="3">
    <source>
        <dbReference type="Proteomes" id="UP000663879"/>
    </source>
</evidence>
<feature type="non-terminal residue" evidence="2">
    <location>
        <position position="1"/>
    </location>
</feature>
<comment type="caution">
    <text evidence="2">The sequence shown here is derived from an EMBL/GenBank/DDBJ whole genome shotgun (WGS) entry which is preliminary data.</text>
</comment>